<dbReference type="EMBL" id="QYBC01000004">
    <property type="protein sequence ID" value="RYB06430.1"/>
    <property type="molecule type" value="Genomic_DNA"/>
</dbReference>
<sequence>MTLREGVKRPSVRLRDVAERARCSAATVSRVLNAPETVNREARLRVEAAVRDLGYTRNGAARALRSRRSQIVGLILPTLKQTIYADFIGAVQDALEERDYALIVASSDYSPERELFQARLMAERGIDGLMLVGLMHRPDLHALLDAQSIPYVTTYTFRQEADHPVMGFDNVASMASIVDHLVELGHRDIAVLAGRRRDSDRAEDRIRGVAAALARHGLDFPDDHTVEETLSIPGGREGLRRLLAAGPLPTALVCASDVLAYGALVECQRLGIAVPADLSVVGCDDLPASKHILPALTTLAIPAEEMGRRAAAYLLSCFAGSPHAPRMCFDTRLMVRQTTAPPSRAPRPGATAP</sequence>
<evidence type="ECO:0000256" key="1">
    <source>
        <dbReference type="ARBA" id="ARBA00023015"/>
    </source>
</evidence>
<evidence type="ECO:0000313" key="5">
    <source>
        <dbReference type="EMBL" id="RYB06430.1"/>
    </source>
</evidence>
<accession>A0A4Q2RER5</accession>
<dbReference type="SUPFAM" id="SSF53822">
    <property type="entry name" value="Periplasmic binding protein-like I"/>
    <property type="match status" value="1"/>
</dbReference>
<dbReference type="InterPro" id="IPR000843">
    <property type="entry name" value="HTH_LacI"/>
</dbReference>
<evidence type="ECO:0000313" key="6">
    <source>
        <dbReference type="Proteomes" id="UP000289411"/>
    </source>
</evidence>
<dbReference type="PANTHER" id="PTHR30146:SF138">
    <property type="entry name" value="TRANSCRIPTIONAL REGULATORY PROTEIN"/>
    <property type="match status" value="1"/>
</dbReference>
<dbReference type="PANTHER" id="PTHR30146">
    <property type="entry name" value="LACI-RELATED TRANSCRIPTIONAL REPRESSOR"/>
    <property type="match status" value="1"/>
</dbReference>
<protein>
    <submittedName>
        <fullName evidence="5">LacI family transcriptional regulator</fullName>
    </submittedName>
</protein>
<comment type="caution">
    <text evidence="5">The sequence shown here is derived from an EMBL/GenBank/DDBJ whole genome shotgun (WGS) entry which is preliminary data.</text>
</comment>
<keyword evidence="2" id="KW-0238">DNA-binding</keyword>
<dbReference type="GO" id="GO:0003700">
    <property type="term" value="F:DNA-binding transcription factor activity"/>
    <property type="evidence" value="ECO:0007669"/>
    <property type="project" value="TreeGrafter"/>
</dbReference>
<gene>
    <name evidence="5" type="ORF">D3272_06715</name>
</gene>
<dbReference type="InterPro" id="IPR010982">
    <property type="entry name" value="Lambda_DNA-bd_dom_sf"/>
</dbReference>
<dbReference type="InterPro" id="IPR028082">
    <property type="entry name" value="Peripla_BP_I"/>
</dbReference>
<evidence type="ECO:0000256" key="2">
    <source>
        <dbReference type="ARBA" id="ARBA00023125"/>
    </source>
</evidence>
<dbReference type="CDD" id="cd06273">
    <property type="entry name" value="PBP1_LacI-like"/>
    <property type="match status" value="1"/>
</dbReference>
<keyword evidence="1" id="KW-0805">Transcription regulation</keyword>
<evidence type="ECO:0000259" key="4">
    <source>
        <dbReference type="PROSITE" id="PS50932"/>
    </source>
</evidence>
<dbReference type="SMART" id="SM00354">
    <property type="entry name" value="HTH_LACI"/>
    <property type="match status" value="1"/>
</dbReference>
<reference evidence="5 6" key="1">
    <citation type="submission" date="2018-09" db="EMBL/GenBank/DDBJ databases">
        <authorList>
            <person name="Grouzdev D.S."/>
            <person name="Krutkina M.S."/>
        </authorList>
    </citation>
    <scope>NUCLEOTIDE SEQUENCE [LARGE SCALE GENOMIC DNA]</scope>
    <source>
        <strain evidence="5 6">RmlP001</strain>
    </source>
</reference>
<name>A0A4Q2RER5_9HYPH</name>
<dbReference type="Gene3D" id="1.10.260.40">
    <property type="entry name" value="lambda repressor-like DNA-binding domains"/>
    <property type="match status" value="1"/>
</dbReference>
<dbReference type="Pfam" id="PF00356">
    <property type="entry name" value="LacI"/>
    <property type="match status" value="1"/>
</dbReference>
<dbReference type="Gene3D" id="3.40.50.2300">
    <property type="match status" value="2"/>
</dbReference>
<dbReference type="PROSITE" id="PS50932">
    <property type="entry name" value="HTH_LACI_2"/>
    <property type="match status" value="1"/>
</dbReference>
<reference evidence="5 6" key="2">
    <citation type="submission" date="2019-02" db="EMBL/GenBank/DDBJ databases">
        <title>'Lichenibacterium ramalinii' gen. nov. sp. nov., 'Lichenibacterium minor' gen. nov. sp. nov.</title>
        <authorList>
            <person name="Pankratov T."/>
        </authorList>
    </citation>
    <scope>NUCLEOTIDE SEQUENCE [LARGE SCALE GENOMIC DNA]</scope>
    <source>
        <strain evidence="5 6">RmlP001</strain>
    </source>
</reference>
<keyword evidence="6" id="KW-1185">Reference proteome</keyword>
<dbReference type="AlphaFoldDB" id="A0A4Q2RER5"/>
<dbReference type="Proteomes" id="UP000289411">
    <property type="component" value="Unassembled WGS sequence"/>
</dbReference>
<dbReference type="InterPro" id="IPR046335">
    <property type="entry name" value="LacI/GalR-like_sensor"/>
</dbReference>
<dbReference type="SUPFAM" id="SSF47413">
    <property type="entry name" value="lambda repressor-like DNA-binding domains"/>
    <property type="match status" value="1"/>
</dbReference>
<keyword evidence="3" id="KW-0804">Transcription</keyword>
<proteinExistence type="predicted"/>
<evidence type="ECO:0000256" key="3">
    <source>
        <dbReference type="ARBA" id="ARBA00023163"/>
    </source>
</evidence>
<dbReference type="CDD" id="cd01392">
    <property type="entry name" value="HTH_LacI"/>
    <property type="match status" value="1"/>
</dbReference>
<organism evidence="5 6">
    <name type="scientific">Lichenibacterium ramalinae</name>
    <dbReference type="NCBI Taxonomy" id="2316527"/>
    <lineage>
        <taxon>Bacteria</taxon>
        <taxon>Pseudomonadati</taxon>
        <taxon>Pseudomonadota</taxon>
        <taxon>Alphaproteobacteria</taxon>
        <taxon>Hyphomicrobiales</taxon>
        <taxon>Lichenihabitantaceae</taxon>
        <taxon>Lichenibacterium</taxon>
    </lineage>
</organism>
<feature type="domain" description="HTH lacI-type" evidence="4">
    <location>
        <begin position="12"/>
        <end position="66"/>
    </location>
</feature>
<dbReference type="Pfam" id="PF13377">
    <property type="entry name" value="Peripla_BP_3"/>
    <property type="match status" value="1"/>
</dbReference>
<dbReference type="GO" id="GO:0000976">
    <property type="term" value="F:transcription cis-regulatory region binding"/>
    <property type="evidence" value="ECO:0007669"/>
    <property type="project" value="TreeGrafter"/>
</dbReference>